<evidence type="ECO:0000313" key="2">
    <source>
        <dbReference type="EMBL" id="KAF2868292.1"/>
    </source>
</evidence>
<dbReference type="Proteomes" id="UP000481861">
    <property type="component" value="Unassembled WGS sequence"/>
</dbReference>
<evidence type="ECO:0008006" key="4">
    <source>
        <dbReference type="Google" id="ProtNLM"/>
    </source>
</evidence>
<protein>
    <recommendedName>
        <fullName evidence="4">Fungal N-terminal domain-containing protein</fullName>
    </recommendedName>
</protein>
<evidence type="ECO:0000313" key="3">
    <source>
        <dbReference type="Proteomes" id="UP000481861"/>
    </source>
</evidence>
<reference evidence="2 3" key="1">
    <citation type="submission" date="2020-01" db="EMBL/GenBank/DDBJ databases">
        <authorList>
            <consortium name="DOE Joint Genome Institute"/>
            <person name="Haridas S."/>
            <person name="Albert R."/>
            <person name="Binder M."/>
            <person name="Bloem J."/>
            <person name="Labutti K."/>
            <person name="Salamov A."/>
            <person name="Andreopoulos B."/>
            <person name="Baker S.E."/>
            <person name="Barry K."/>
            <person name="Bills G."/>
            <person name="Bluhm B.H."/>
            <person name="Cannon C."/>
            <person name="Castanera R."/>
            <person name="Culley D.E."/>
            <person name="Daum C."/>
            <person name="Ezra D."/>
            <person name="Gonzalez J.B."/>
            <person name="Henrissat B."/>
            <person name="Kuo A."/>
            <person name="Liang C."/>
            <person name="Lipzen A."/>
            <person name="Lutzoni F."/>
            <person name="Magnuson J."/>
            <person name="Mondo S."/>
            <person name="Nolan M."/>
            <person name="Ohm R."/>
            <person name="Pangilinan J."/>
            <person name="Park H.-J.H."/>
            <person name="Ramirez L."/>
            <person name="Alfaro M."/>
            <person name="Sun H."/>
            <person name="Tritt A."/>
            <person name="Yoshinaga Y."/>
            <person name="Zwiers L.-H.L."/>
            <person name="Turgeon B.G."/>
            <person name="Goodwin S.B."/>
            <person name="Spatafora J.W."/>
            <person name="Crous P.W."/>
            <person name="Grigoriev I.V."/>
        </authorList>
    </citation>
    <scope>NUCLEOTIDE SEQUENCE [LARGE SCALE GENOMIC DNA]</scope>
    <source>
        <strain evidence="2 3">CBS 611.86</strain>
    </source>
</reference>
<dbReference type="AlphaFoldDB" id="A0A7C8I4Z8"/>
<feature type="region of interest" description="Disordered" evidence="1">
    <location>
        <begin position="198"/>
        <end position="320"/>
    </location>
</feature>
<dbReference type="EMBL" id="JAADJZ010000019">
    <property type="protein sequence ID" value="KAF2868292.1"/>
    <property type="molecule type" value="Genomic_DNA"/>
</dbReference>
<feature type="compositionally biased region" description="Polar residues" evidence="1">
    <location>
        <begin position="235"/>
        <end position="244"/>
    </location>
</feature>
<keyword evidence="3" id="KW-1185">Reference proteome</keyword>
<feature type="compositionally biased region" description="Low complexity" evidence="1">
    <location>
        <begin position="266"/>
        <end position="278"/>
    </location>
</feature>
<proteinExistence type="predicted"/>
<feature type="compositionally biased region" description="Low complexity" evidence="1">
    <location>
        <begin position="285"/>
        <end position="307"/>
    </location>
</feature>
<gene>
    <name evidence="2" type="ORF">BDV95DRAFT_630526</name>
</gene>
<accession>A0A7C8I4Z8</accession>
<sequence>MTIPSIGDILMLSQVAWKIGRAFTAGRKGAPSEFLDVETQINRLAKALKLLAEAIFADTDDSVLKQADKDIQDGVVTTLNSCQRTINDLDSLTDQYQVTKKHRTVGGFAIERSWSDMVLAEYKAMIWTTDGGSIQTLRDMLQMHTSTISLIMQALQSKSLSQLEDAVAPINEKIDHLHDSVGSLGGRPDEVDRIAKHVVGQTPQMPTKPVQENRPPRSLNNPSYEGSHTRDGLPSKQSPIMAQPQSPPYSPNLPQFPTVDMPEVPSSPTASATSSTLTTRKRISRLSFGGSSSQYSSSIASSDAGSSVWPTPSTNRNSYDSRLPLKSEITLPLTSDFREASLGPQFAYPNALLPPPAMTMPIDSMSISRLSLQSNTQSELVRLHRSSTTYNQRDSFDRQAFRNSAILCDVRGNLVEYTHKVSPEDSSHDIEMVQACEDCRIAVVRKREPNSSGQDVRVMTSIWVFSDNNTVRLQLEMADGEMYVPYSSYFSPEKISITVPCELKYHDVRYGSRLLRTAKTSWVSYVFESVQAATLFQNELMGRSLLGTYRTEKTMRVHEGLSGAFSYAEQMCGMENLRIWEDNDTSAVIALIHFSAHFRDGYLAFYLNSASNPIKVKDEGAREVKVKGLRVPLEKGALRKDSGTGVGGRKEEDKRKIVSGARIEFASEAEKRDFMALVREVQTELIELPDLLGVN</sequence>
<organism evidence="2 3">
    <name type="scientific">Massariosphaeria phaeospora</name>
    <dbReference type="NCBI Taxonomy" id="100035"/>
    <lineage>
        <taxon>Eukaryota</taxon>
        <taxon>Fungi</taxon>
        <taxon>Dikarya</taxon>
        <taxon>Ascomycota</taxon>
        <taxon>Pezizomycotina</taxon>
        <taxon>Dothideomycetes</taxon>
        <taxon>Pleosporomycetidae</taxon>
        <taxon>Pleosporales</taxon>
        <taxon>Pleosporales incertae sedis</taxon>
        <taxon>Massariosphaeria</taxon>
    </lineage>
</organism>
<feature type="compositionally biased region" description="Polar residues" evidence="1">
    <location>
        <begin position="308"/>
        <end position="320"/>
    </location>
</feature>
<comment type="caution">
    <text evidence="2">The sequence shown here is derived from an EMBL/GenBank/DDBJ whole genome shotgun (WGS) entry which is preliminary data.</text>
</comment>
<dbReference type="OrthoDB" id="5404564at2759"/>
<evidence type="ECO:0000256" key="1">
    <source>
        <dbReference type="SAM" id="MobiDB-lite"/>
    </source>
</evidence>
<name>A0A7C8I4Z8_9PLEO</name>